<dbReference type="Pfam" id="PF01638">
    <property type="entry name" value="HxlR"/>
    <property type="match status" value="1"/>
</dbReference>
<protein>
    <submittedName>
        <fullName evidence="5">Transcriptional regulator, HxlR family</fullName>
    </submittedName>
</protein>
<dbReference type="PROSITE" id="PS51118">
    <property type="entry name" value="HTH_HXLR"/>
    <property type="match status" value="1"/>
</dbReference>
<sequence>MRMPATAPSQPGTNPSCQRVNQILGRMGDKWTILTITMLAQQPRRFNELKRLIGGISQQMLTRTLKALERDGMVTRTVHPTVPPQVEYALTALGGSVSLPLIELATWVVDHLDQIEMHRALHDHEADPPRT</sequence>
<evidence type="ECO:0000259" key="4">
    <source>
        <dbReference type="PROSITE" id="PS51118"/>
    </source>
</evidence>
<dbReference type="InterPro" id="IPR036390">
    <property type="entry name" value="WH_DNA-bd_sf"/>
</dbReference>
<keyword evidence="2" id="KW-0238">DNA-binding</keyword>
<dbReference type="EMBL" id="CP001053">
    <property type="protein sequence ID" value="ACD20959.1"/>
    <property type="molecule type" value="Genomic_DNA"/>
</dbReference>
<dbReference type="HOGENOM" id="CLU_111585_2_1_4"/>
<evidence type="ECO:0000256" key="1">
    <source>
        <dbReference type="ARBA" id="ARBA00023015"/>
    </source>
</evidence>
<dbReference type="SUPFAM" id="SSF46785">
    <property type="entry name" value="Winged helix' DNA-binding domain"/>
    <property type="match status" value="1"/>
</dbReference>
<name>B2T957_PARPJ</name>
<dbReference type="PANTHER" id="PTHR33204">
    <property type="entry name" value="TRANSCRIPTIONAL REGULATOR, MARR FAMILY"/>
    <property type="match status" value="1"/>
</dbReference>
<proteinExistence type="predicted"/>
<dbReference type="InterPro" id="IPR036388">
    <property type="entry name" value="WH-like_DNA-bd_sf"/>
</dbReference>
<keyword evidence="1" id="KW-0805">Transcription regulation</keyword>
<dbReference type="Gene3D" id="1.10.10.10">
    <property type="entry name" value="Winged helix-like DNA-binding domain superfamily/Winged helix DNA-binding domain"/>
    <property type="match status" value="1"/>
</dbReference>
<gene>
    <name evidence="5" type="ordered locus">Bphyt_6661</name>
</gene>
<dbReference type="PANTHER" id="PTHR33204:SF39">
    <property type="entry name" value="TRANSCRIPTIONAL REGULATORY PROTEIN"/>
    <property type="match status" value="1"/>
</dbReference>
<accession>B2T957</accession>
<dbReference type="AlphaFoldDB" id="B2T957"/>
<evidence type="ECO:0000256" key="2">
    <source>
        <dbReference type="ARBA" id="ARBA00023125"/>
    </source>
</evidence>
<reference evidence="5 6" key="1">
    <citation type="journal article" date="2011" name="J. Bacteriol.">
        <title>Complete genome sequence of the plant growth-promoting endophyte Burkholderia phytofirmans strain PsJN.</title>
        <authorList>
            <person name="Weilharter A."/>
            <person name="Mitter B."/>
            <person name="Shin M.V."/>
            <person name="Chain P.S."/>
            <person name="Nowak J."/>
            <person name="Sessitsch A."/>
        </authorList>
    </citation>
    <scope>NUCLEOTIDE SEQUENCE [LARGE SCALE GENOMIC DNA]</scope>
    <source>
        <strain evidence="6">DSM 17436 / LMG 22146 / PsJN</strain>
    </source>
</reference>
<evidence type="ECO:0000313" key="5">
    <source>
        <dbReference type="EMBL" id="ACD20959.1"/>
    </source>
</evidence>
<dbReference type="STRING" id="398527.Bphyt_6661"/>
<dbReference type="GO" id="GO:0003677">
    <property type="term" value="F:DNA binding"/>
    <property type="evidence" value="ECO:0007669"/>
    <property type="project" value="UniProtKB-KW"/>
</dbReference>
<feature type="domain" description="HTH hxlR-type" evidence="4">
    <location>
        <begin position="17"/>
        <end position="116"/>
    </location>
</feature>
<dbReference type="eggNOG" id="COG1733">
    <property type="taxonomic scope" value="Bacteria"/>
</dbReference>
<dbReference type="KEGG" id="bpy:Bphyt_6661"/>
<evidence type="ECO:0000256" key="3">
    <source>
        <dbReference type="ARBA" id="ARBA00023163"/>
    </source>
</evidence>
<organism evidence="5 6">
    <name type="scientific">Paraburkholderia phytofirmans (strain DSM 17436 / LMG 22146 / PsJN)</name>
    <name type="common">Burkholderia phytofirmans</name>
    <dbReference type="NCBI Taxonomy" id="398527"/>
    <lineage>
        <taxon>Bacteria</taxon>
        <taxon>Pseudomonadati</taxon>
        <taxon>Pseudomonadota</taxon>
        <taxon>Betaproteobacteria</taxon>
        <taxon>Burkholderiales</taxon>
        <taxon>Burkholderiaceae</taxon>
        <taxon>Paraburkholderia</taxon>
    </lineage>
</organism>
<evidence type="ECO:0000313" key="6">
    <source>
        <dbReference type="Proteomes" id="UP000001739"/>
    </source>
</evidence>
<dbReference type="OrthoDB" id="9807069at2"/>
<dbReference type="InterPro" id="IPR002577">
    <property type="entry name" value="HTH_HxlR"/>
</dbReference>
<dbReference type="Proteomes" id="UP000001739">
    <property type="component" value="Chromosome 2"/>
</dbReference>
<keyword evidence="3" id="KW-0804">Transcription</keyword>